<sequence>MIYVNTFFEKNNFFVNAENVNKIKDKIDSEEKQGVTLFQIYLKISAN</sequence>
<organism evidence="1 2">
    <name type="scientific">Pseudoleptotrichia goodfellowii F0264</name>
    <dbReference type="NCBI Taxonomy" id="596323"/>
    <lineage>
        <taxon>Bacteria</taxon>
        <taxon>Fusobacteriati</taxon>
        <taxon>Fusobacteriota</taxon>
        <taxon>Fusobacteriia</taxon>
        <taxon>Fusobacteriales</taxon>
        <taxon>Leptotrichiaceae</taxon>
        <taxon>Pseudoleptotrichia</taxon>
    </lineage>
</organism>
<gene>
    <name evidence="1" type="ORF">HMPREF0554_0481</name>
</gene>
<protein>
    <submittedName>
        <fullName evidence="1">Uncharacterized protein</fullName>
    </submittedName>
</protein>
<dbReference type="Proteomes" id="UP000004226">
    <property type="component" value="Unassembled WGS sequence"/>
</dbReference>
<evidence type="ECO:0000313" key="1">
    <source>
        <dbReference type="EMBL" id="EEY33874.1"/>
    </source>
</evidence>
<evidence type="ECO:0000313" key="2">
    <source>
        <dbReference type="Proteomes" id="UP000004226"/>
    </source>
</evidence>
<keyword evidence="2" id="KW-1185">Reference proteome</keyword>
<proteinExistence type="predicted"/>
<dbReference type="AlphaFoldDB" id="D0GPU7"/>
<dbReference type="EMBL" id="ADAD01000203">
    <property type="protein sequence ID" value="EEY33874.1"/>
    <property type="molecule type" value="Genomic_DNA"/>
</dbReference>
<reference evidence="1 2" key="1">
    <citation type="submission" date="2009-10" db="EMBL/GenBank/DDBJ databases">
        <authorList>
            <person name="Harkins D.M."/>
            <person name="Madupu R."/>
            <person name="Durkin A.S."/>
            <person name="Torralba M."/>
            <person name="Methe B."/>
            <person name="Sutton G.G."/>
            <person name="Strausberg R.L."/>
            <person name="Nelson K.E."/>
        </authorList>
    </citation>
    <scope>NUCLEOTIDE SEQUENCE [LARGE SCALE GENOMIC DNA]</scope>
    <source>
        <strain evidence="1 2">F0264</strain>
    </source>
</reference>
<accession>D0GPU7</accession>
<name>D0GPU7_9FUSO</name>
<comment type="caution">
    <text evidence="1">The sequence shown here is derived from an EMBL/GenBank/DDBJ whole genome shotgun (WGS) entry which is preliminary data.</text>
</comment>